<feature type="domain" description="Reverse transcriptase zinc-binding" evidence="1">
    <location>
        <begin position="1"/>
        <end position="49"/>
    </location>
</feature>
<name>A0A9J5Y6Z7_SOLCO</name>
<organism evidence="2 3">
    <name type="scientific">Solanum commersonii</name>
    <name type="common">Commerson's wild potato</name>
    <name type="synonym">Commerson's nightshade</name>
    <dbReference type="NCBI Taxonomy" id="4109"/>
    <lineage>
        <taxon>Eukaryota</taxon>
        <taxon>Viridiplantae</taxon>
        <taxon>Streptophyta</taxon>
        <taxon>Embryophyta</taxon>
        <taxon>Tracheophyta</taxon>
        <taxon>Spermatophyta</taxon>
        <taxon>Magnoliopsida</taxon>
        <taxon>eudicotyledons</taxon>
        <taxon>Gunneridae</taxon>
        <taxon>Pentapetalae</taxon>
        <taxon>asterids</taxon>
        <taxon>lamiids</taxon>
        <taxon>Solanales</taxon>
        <taxon>Solanaceae</taxon>
        <taxon>Solanoideae</taxon>
        <taxon>Solaneae</taxon>
        <taxon>Solanum</taxon>
    </lineage>
</organism>
<dbReference type="Pfam" id="PF13966">
    <property type="entry name" value="zf-RVT"/>
    <property type="match status" value="1"/>
</dbReference>
<evidence type="ECO:0000259" key="1">
    <source>
        <dbReference type="Pfam" id="PF13966"/>
    </source>
</evidence>
<comment type="caution">
    <text evidence="2">The sequence shown here is derived from an EMBL/GenBank/DDBJ whole genome shotgun (WGS) entry which is preliminary data.</text>
</comment>
<dbReference type="Proteomes" id="UP000824120">
    <property type="component" value="Chromosome 7"/>
</dbReference>
<sequence length="105" mass="12060">MWRVIKRKLPIDNIIMICGIHVDTRCTCCTISQLETLDQVFTTSDLARKLRTTSRRSIEYGQLEKPQESTWKIKKDGSSMSRQSLTGIGEILRIGNRELIMAFAK</sequence>
<dbReference type="InterPro" id="IPR026960">
    <property type="entry name" value="RVT-Znf"/>
</dbReference>
<dbReference type="EMBL" id="JACXVP010000007">
    <property type="protein sequence ID" value="KAG5595671.1"/>
    <property type="molecule type" value="Genomic_DNA"/>
</dbReference>
<keyword evidence="3" id="KW-1185">Reference proteome</keyword>
<accession>A0A9J5Y6Z7</accession>
<dbReference type="AlphaFoldDB" id="A0A9J5Y6Z7"/>
<reference evidence="2 3" key="1">
    <citation type="submission" date="2020-09" db="EMBL/GenBank/DDBJ databases">
        <title>De no assembly of potato wild relative species, Solanum commersonii.</title>
        <authorList>
            <person name="Cho K."/>
        </authorList>
    </citation>
    <scope>NUCLEOTIDE SEQUENCE [LARGE SCALE GENOMIC DNA]</scope>
    <source>
        <strain evidence="2">LZ3.2</strain>
        <tissue evidence="2">Leaf</tissue>
    </source>
</reference>
<proteinExistence type="predicted"/>
<evidence type="ECO:0000313" key="2">
    <source>
        <dbReference type="EMBL" id="KAG5595671.1"/>
    </source>
</evidence>
<protein>
    <recommendedName>
        <fullName evidence="1">Reverse transcriptase zinc-binding domain-containing protein</fullName>
    </recommendedName>
</protein>
<gene>
    <name evidence="2" type="ORF">H5410_036903</name>
</gene>
<dbReference type="OrthoDB" id="687991at2759"/>
<evidence type="ECO:0000313" key="3">
    <source>
        <dbReference type="Proteomes" id="UP000824120"/>
    </source>
</evidence>